<sequence length="168" mass="19409">MSESFHPPARKLTAVAHIPSYVPENSVPGRDIRTKIIVVANFDRRAEGEYPLQWSRLLPPGLVRGIDRQYWSLNPGCKTDSFREHTTQSDKDDHAAVELSIDTFFSRNNQLWRISAFIVGREEPLGVFIRWIQWRSVLYLNGGTSTISVARQELRFRPDRKKMDPTMP</sequence>
<organism evidence="1 2">
    <name type="scientific">Periconia macrospinosa</name>
    <dbReference type="NCBI Taxonomy" id="97972"/>
    <lineage>
        <taxon>Eukaryota</taxon>
        <taxon>Fungi</taxon>
        <taxon>Dikarya</taxon>
        <taxon>Ascomycota</taxon>
        <taxon>Pezizomycotina</taxon>
        <taxon>Dothideomycetes</taxon>
        <taxon>Pleosporomycetidae</taxon>
        <taxon>Pleosporales</taxon>
        <taxon>Massarineae</taxon>
        <taxon>Periconiaceae</taxon>
        <taxon>Periconia</taxon>
    </lineage>
</organism>
<protein>
    <submittedName>
        <fullName evidence="1">Uncharacterized protein</fullName>
    </submittedName>
</protein>
<dbReference type="EMBL" id="KZ805396">
    <property type="protein sequence ID" value="PVH99235.1"/>
    <property type="molecule type" value="Genomic_DNA"/>
</dbReference>
<keyword evidence="2" id="KW-1185">Reference proteome</keyword>
<dbReference type="Proteomes" id="UP000244855">
    <property type="component" value="Unassembled WGS sequence"/>
</dbReference>
<evidence type="ECO:0000313" key="1">
    <source>
        <dbReference type="EMBL" id="PVH99235.1"/>
    </source>
</evidence>
<gene>
    <name evidence="1" type="ORF">DM02DRAFT_672811</name>
</gene>
<name>A0A2V1DMS4_9PLEO</name>
<proteinExistence type="predicted"/>
<accession>A0A2V1DMS4</accession>
<evidence type="ECO:0000313" key="2">
    <source>
        <dbReference type="Proteomes" id="UP000244855"/>
    </source>
</evidence>
<dbReference type="AlphaFoldDB" id="A0A2V1DMS4"/>
<reference evidence="1 2" key="1">
    <citation type="journal article" date="2018" name="Sci. Rep.">
        <title>Comparative genomics provides insights into the lifestyle and reveals functional heterogeneity of dark septate endophytic fungi.</title>
        <authorList>
            <person name="Knapp D.G."/>
            <person name="Nemeth J.B."/>
            <person name="Barry K."/>
            <person name="Hainaut M."/>
            <person name="Henrissat B."/>
            <person name="Johnson J."/>
            <person name="Kuo A."/>
            <person name="Lim J.H.P."/>
            <person name="Lipzen A."/>
            <person name="Nolan M."/>
            <person name="Ohm R.A."/>
            <person name="Tamas L."/>
            <person name="Grigoriev I.V."/>
            <person name="Spatafora J.W."/>
            <person name="Nagy L.G."/>
            <person name="Kovacs G.M."/>
        </authorList>
    </citation>
    <scope>NUCLEOTIDE SEQUENCE [LARGE SCALE GENOMIC DNA]</scope>
    <source>
        <strain evidence="1 2">DSE2036</strain>
    </source>
</reference>